<dbReference type="Gramene" id="novel_model_2795_5bd9a17a.5.5bd9b137">
    <property type="protein sequence ID" value="cds.novel_model_2795_5bd9a17a.5.5bd9b137"/>
    <property type="gene ID" value="novel_gene_1498_5bd9a17a"/>
</dbReference>
<reference evidence="2" key="1">
    <citation type="submission" date="2018-11" db="EMBL/GenBank/DDBJ databases">
        <authorList>
            <person name="Grassa J C."/>
        </authorList>
    </citation>
    <scope>NUCLEOTIDE SEQUENCE [LARGE SCALE GENOMIC DNA]</scope>
</reference>
<dbReference type="EMBL" id="UZAU01000362">
    <property type="status" value="NOT_ANNOTATED_CDS"/>
    <property type="molecule type" value="Genomic_DNA"/>
</dbReference>
<dbReference type="Proteomes" id="UP000596661">
    <property type="component" value="Chromosome 4"/>
</dbReference>
<dbReference type="InterPro" id="IPR007652">
    <property type="entry name" value="A1-4-GlycosylTfrase_dom"/>
</dbReference>
<name>A0A803QY48_CANSA</name>
<dbReference type="AlphaFoldDB" id="A0A803QY48"/>
<organism evidence="2 3">
    <name type="scientific">Cannabis sativa</name>
    <name type="common">Hemp</name>
    <name type="synonym">Marijuana</name>
    <dbReference type="NCBI Taxonomy" id="3483"/>
    <lineage>
        <taxon>Eukaryota</taxon>
        <taxon>Viridiplantae</taxon>
        <taxon>Streptophyta</taxon>
        <taxon>Embryophyta</taxon>
        <taxon>Tracheophyta</taxon>
        <taxon>Spermatophyta</taxon>
        <taxon>Magnoliopsida</taxon>
        <taxon>eudicotyledons</taxon>
        <taxon>Gunneridae</taxon>
        <taxon>Pentapetalae</taxon>
        <taxon>rosids</taxon>
        <taxon>fabids</taxon>
        <taxon>Rosales</taxon>
        <taxon>Cannabaceae</taxon>
        <taxon>Cannabis</taxon>
    </lineage>
</organism>
<dbReference type="InterPro" id="IPR044789">
    <property type="entry name" value="Put_A1-4-GlycosylTfrase_plant"/>
</dbReference>
<feature type="domain" description="Alpha 1,4-glycosyltransferase" evidence="1">
    <location>
        <begin position="36"/>
        <end position="73"/>
    </location>
</feature>
<reference evidence="2" key="2">
    <citation type="submission" date="2021-03" db="UniProtKB">
        <authorList>
            <consortium name="EnsemblPlants"/>
        </authorList>
    </citation>
    <scope>IDENTIFICATION</scope>
</reference>
<dbReference type="PANTHER" id="PTHR46781:SF5">
    <property type="entry name" value="ALPHA 1,4-GLYCOSYLTRANSFERASE FAMILY PROTEIN"/>
    <property type="match status" value="1"/>
</dbReference>
<evidence type="ECO:0000313" key="3">
    <source>
        <dbReference type="Proteomes" id="UP000596661"/>
    </source>
</evidence>
<evidence type="ECO:0000259" key="1">
    <source>
        <dbReference type="Pfam" id="PF04572"/>
    </source>
</evidence>
<dbReference type="Pfam" id="PF04572">
    <property type="entry name" value="Gb3_synth"/>
    <property type="match status" value="1"/>
</dbReference>
<accession>A0A803QY48</accession>
<dbReference type="PANTHER" id="PTHR46781">
    <property type="entry name" value="ALPHA 1,4-GLYCOSYLTRANSFERASE FAMILY PROTEIN"/>
    <property type="match status" value="1"/>
</dbReference>
<sequence length="81" mass="9545">MIFVKIYSKLKNFIRAQTNDLETGKYSRLNNVVLGFDKGHRLVFEFIKEFASTFDGRKWGHKVLFGFRVVSRTLNSIRRTT</sequence>
<dbReference type="EnsemblPlants" id="novel_model_2795_5bd9a17a.5.5bd9b137">
    <property type="protein sequence ID" value="cds.novel_model_2795_5bd9a17a.5.5bd9b137"/>
    <property type="gene ID" value="novel_gene_1498_5bd9a17a"/>
</dbReference>
<proteinExistence type="predicted"/>
<keyword evidence="3" id="KW-1185">Reference proteome</keyword>
<protein>
    <recommendedName>
        <fullName evidence="1">Alpha 1,4-glycosyltransferase domain-containing protein</fullName>
    </recommendedName>
</protein>
<evidence type="ECO:0000313" key="2">
    <source>
        <dbReference type="EnsemblPlants" id="cds.novel_model_2795_5bd9a17a.5.5bd9b137"/>
    </source>
</evidence>